<dbReference type="EMBL" id="QFNY01000382">
    <property type="protein sequence ID" value="PZO97645.1"/>
    <property type="molecule type" value="Genomic_DNA"/>
</dbReference>
<evidence type="ECO:0000313" key="2">
    <source>
        <dbReference type="EMBL" id="PZO97645.1"/>
    </source>
</evidence>
<feature type="region of interest" description="Disordered" evidence="1">
    <location>
        <begin position="29"/>
        <end position="52"/>
    </location>
</feature>
<evidence type="ECO:0000256" key="1">
    <source>
        <dbReference type="SAM" id="MobiDB-lite"/>
    </source>
</evidence>
<sequence>MTTPDELAHAAKRLANTYATLAELKWAPERPPNVKVMRSQDGPRSPSPDNDRAFNLEYELERETPDERIPGGLRAMARDALGYTTARRHMPGGHGYCDDHVTPGMLCAHIARHAQEIVEHFPAAEELAELLHDQDRYLTRRVHNHRGETLKPLPVDTVATGFGTAADLAPIVSAAVGRSFTRDQIRYWGRSGRVTPYTTADGTTHYRLGDLIETAREYADKRVSP</sequence>
<dbReference type="AlphaFoldDB" id="A0A2W5CRF1"/>
<proteinExistence type="predicted"/>
<protein>
    <submittedName>
        <fullName evidence="2">Uncharacterized protein</fullName>
    </submittedName>
</protein>
<comment type="caution">
    <text evidence="2">The sequence shown here is derived from an EMBL/GenBank/DDBJ whole genome shotgun (WGS) entry which is preliminary data.</text>
</comment>
<evidence type="ECO:0000313" key="3">
    <source>
        <dbReference type="Proteomes" id="UP000249451"/>
    </source>
</evidence>
<reference evidence="2 3" key="1">
    <citation type="submission" date="2017-11" db="EMBL/GenBank/DDBJ databases">
        <title>Infants hospitalized years apart are colonized by the same room-sourced microbial strains.</title>
        <authorList>
            <person name="Brooks B."/>
            <person name="Olm M.R."/>
            <person name="Firek B.A."/>
            <person name="Baker R."/>
            <person name="Thomas B.C."/>
            <person name="Morowitz M.J."/>
            <person name="Banfield J.F."/>
        </authorList>
    </citation>
    <scope>NUCLEOTIDE SEQUENCE [LARGE SCALE GENOMIC DNA]</scope>
    <source>
        <strain evidence="2">S2_012_000_R3_87</strain>
    </source>
</reference>
<organism evidence="2 3">
    <name type="scientific">Corynebacterium urealyticum</name>
    <dbReference type="NCBI Taxonomy" id="43771"/>
    <lineage>
        <taxon>Bacteria</taxon>
        <taxon>Bacillati</taxon>
        <taxon>Actinomycetota</taxon>
        <taxon>Actinomycetes</taxon>
        <taxon>Mycobacteriales</taxon>
        <taxon>Corynebacteriaceae</taxon>
        <taxon>Corynebacterium</taxon>
    </lineage>
</organism>
<name>A0A2W5CRF1_9CORY</name>
<dbReference type="Proteomes" id="UP000249451">
    <property type="component" value="Unassembled WGS sequence"/>
</dbReference>
<gene>
    <name evidence="2" type="ORF">DI609_12660</name>
</gene>
<accession>A0A2W5CRF1</accession>